<dbReference type="InterPro" id="IPR050274">
    <property type="entry name" value="Nuclear_hormone_rcpt_NR2"/>
</dbReference>
<evidence type="ECO:0000256" key="1">
    <source>
        <dbReference type="ARBA" id="ARBA00023015"/>
    </source>
</evidence>
<keyword evidence="1" id="KW-0805">Transcription regulation</keyword>
<dbReference type="InterPro" id="IPR001723">
    <property type="entry name" value="Nuclear_hrmn_rcpt"/>
</dbReference>
<feature type="domain" description="NR LBD" evidence="4">
    <location>
        <begin position="11"/>
        <end position="113"/>
    </location>
</feature>
<evidence type="ECO:0000256" key="2">
    <source>
        <dbReference type="ARBA" id="ARBA00023163"/>
    </source>
</evidence>
<name>A0AA36BRB7_OCTVU</name>
<dbReference type="InterPro" id="IPR000536">
    <property type="entry name" value="Nucl_hrmn_rcpt_lig-bd"/>
</dbReference>
<evidence type="ECO:0000256" key="3">
    <source>
        <dbReference type="ARBA" id="ARBA00023170"/>
    </source>
</evidence>
<keyword evidence="3" id="KW-0675">Receptor</keyword>
<keyword evidence="2" id="KW-0804">Transcription</keyword>
<gene>
    <name evidence="5" type="ORF">OCTVUL_1B001669</name>
</gene>
<evidence type="ECO:0000259" key="4">
    <source>
        <dbReference type="PROSITE" id="PS51843"/>
    </source>
</evidence>
<evidence type="ECO:0000313" key="6">
    <source>
        <dbReference type="Proteomes" id="UP001162480"/>
    </source>
</evidence>
<dbReference type="PANTHER" id="PTHR24083">
    <property type="entry name" value="NUCLEAR HORMONE RECEPTOR"/>
    <property type="match status" value="1"/>
</dbReference>
<dbReference type="Gene3D" id="1.10.565.10">
    <property type="entry name" value="Retinoid X Receptor"/>
    <property type="match status" value="1"/>
</dbReference>
<dbReference type="PRINTS" id="PR00398">
    <property type="entry name" value="STRDHORMONER"/>
</dbReference>
<accession>A0AA36BRB7</accession>
<reference evidence="5" key="1">
    <citation type="submission" date="2023-08" db="EMBL/GenBank/DDBJ databases">
        <authorList>
            <person name="Alioto T."/>
            <person name="Alioto T."/>
            <person name="Gomez Garrido J."/>
        </authorList>
    </citation>
    <scope>NUCLEOTIDE SEQUENCE</scope>
</reference>
<dbReference type="SUPFAM" id="SSF48508">
    <property type="entry name" value="Nuclear receptor ligand-binding domain"/>
    <property type="match status" value="1"/>
</dbReference>
<protein>
    <submittedName>
        <fullName evidence="5">Nuclear receptor subfamily 2 group E member 1-like</fullName>
    </submittedName>
</protein>
<dbReference type="AlphaFoldDB" id="A0AA36BRB7"/>
<dbReference type="InterPro" id="IPR035500">
    <property type="entry name" value="NHR-like_dom_sf"/>
</dbReference>
<keyword evidence="6" id="KW-1185">Reference proteome</keyword>
<organism evidence="5 6">
    <name type="scientific">Octopus vulgaris</name>
    <name type="common">Common octopus</name>
    <dbReference type="NCBI Taxonomy" id="6645"/>
    <lineage>
        <taxon>Eukaryota</taxon>
        <taxon>Metazoa</taxon>
        <taxon>Spiralia</taxon>
        <taxon>Lophotrochozoa</taxon>
        <taxon>Mollusca</taxon>
        <taxon>Cephalopoda</taxon>
        <taxon>Coleoidea</taxon>
        <taxon>Octopodiformes</taxon>
        <taxon>Octopoda</taxon>
        <taxon>Incirrata</taxon>
        <taxon>Octopodidae</taxon>
        <taxon>Octopus</taxon>
    </lineage>
</organism>
<proteinExistence type="predicted"/>
<dbReference type="PROSITE" id="PS51843">
    <property type="entry name" value="NR_LBD"/>
    <property type="match status" value="1"/>
</dbReference>
<dbReference type="Proteomes" id="UP001162480">
    <property type="component" value="Chromosome 22"/>
</dbReference>
<evidence type="ECO:0000313" key="5">
    <source>
        <dbReference type="EMBL" id="CAI9739143.1"/>
    </source>
</evidence>
<sequence length="113" mass="12580">MNDGITVSTVESPQVTNGIICQPTPKYPHELMQTYFNNPEAICETAARLLFMSVKWVKSIPAFFSLPSLDQFLLLEEGWRELFVLGAAQFQMPLEPGPLLVSAGKVTLHDDVL</sequence>
<dbReference type="EMBL" id="OX597835">
    <property type="protein sequence ID" value="CAI9739143.1"/>
    <property type="molecule type" value="Genomic_DNA"/>
</dbReference>
<dbReference type="Pfam" id="PF00104">
    <property type="entry name" value="Hormone_recep"/>
    <property type="match status" value="1"/>
</dbReference>